<keyword evidence="2" id="KW-1185">Reference proteome</keyword>
<dbReference type="InterPro" id="IPR023376">
    <property type="entry name" value="YqcC-like_dom"/>
</dbReference>
<dbReference type="AlphaFoldDB" id="A0A8D4J0T0"/>
<dbReference type="PIRSF" id="PIRSF006257">
    <property type="entry name" value="UCP006257"/>
    <property type="match status" value="1"/>
</dbReference>
<dbReference type="GO" id="GO:0016301">
    <property type="term" value="F:kinase activity"/>
    <property type="evidence" value="ECO:0007669"/>
    <property type="project" value="UniProtKB-KW"/>
</dbReference>
<dbReference type="Gene3D" id="1.20.1440.40">
    <property type="entry name" value="YqcC-like"/>
    <property type="match status" value="1"/>
</dbReference>
<dbReference type="PANTHER" id="PTHR39586">
    <property type="entry name" value="CYTOPLASMIC PROTEIN-RELATED"/>
    <property type="match status" value="1"/>
</dbReference>
<organism evidence="1 2">
    <name type="scientific">Mergibacter septicus</name>
    <dbReference type="NCBI Taxonomy" id="221402"/>
    <lineage>
        <taxon>Bacteria</taxon>
        <taxon>Pseudomonadati</taxon>
        <taxon>Pseudomonadota</taxon>
        <taxon>Gammaproteobacteria</taxon>
        <taxon>Pasteurellales</taxon>
        <taxon>Pasteurellaceae</taxon>
        <taxon>Mergibacter</taxon>
    </lineage>
</organism>
<dbReference type="GO" id="GO:0044010">
    <property type="term" value="P:single-species biofilm formation"/>
    <property type="evidence" value="ECO:0007669"/>
    <property type="project" value="TreeGrafter"/>
</dbReference>
<proteinExistence type="predicted"/>
<accession>A0A8D4J0T0</accession>
<dbReference type="SUPFAM" id="SSF158452">
    <property type="entry name" value="YqcC-like"/>
    <property type="match status" value="1"/>
</dbReference>
<gene>
    <name evidence="1" type="ORF">CEP48_03055</name>
</gene>
<protein>
    <submittedName>
        <fullName evidence="1">Anhydro-N-acetylmuramic acid kinase</fullName>
    </submittedName>
</protein>
<dbReference type="Proteomes" id="UP000955338">
    <property type="component" value="Chromosome"/>
</dbReference>
<evidence type="ECO:0000313" key="2">
    <source>
        <dbReference type="Proteomes" id="UP000955338"/>
    </source>
</evidence>
<dbReference type="InterPro" id="IPR036814">
    <property type="entry name" value="YqcC-like_sf"/>
</dbReference>
<keyword evidence="1" id="KW-0808">Transferase</keyword>
<dbReference type="PANTHER" id="PTHR39586:SF1">
    <property type="entry name" value="CYTOPLASMIC PROTEIN"/>
    <property type="match status" value="1"/>
</dbReference>
<name>A0A8D4J0T0_9PAST</name>
<sequence length="111" mass="12611">MNKRLLLLLEQLEATMQRLDIWQIDSPSFDALSSTQPFALDHLTATEWLQWIFIPKLRGLATQKQPLPSKIAVTPYLEEACKERDYLAELLPAVAAIETFLLSASNPEDEV</sequence>
<evidence type="ECO:0000313" key="1">
    <source>
        <dbReference type="EMBL" id="QDJ15539.1"/>
    </source>
</evidence>
<dbReference type="EMBL" id="CP022011">
    <property type="protein sequence ID" value="QDJ15539.1"/>
    <property type="molecule type" value="Genomic_DNA"/>
</dbReference>
<dbReference type="InterPro" id="IPR007384">
    <property type="entry name" value="UCP006257"/>
</dbReference>
<reference evidence="1" key="1">
    <citation type="submission" date="2017-06" db="EMBL/GenBank/DDBJ databases">
        <title>Genome sequencing of pathogenic and non-pathogenic strains within Bisgaard taxon 40.</title>
        <authorList>
            <person name="Ladner J.T."/>
            <person name="Lovett S.P."/>
            <person name="Koroleva G."/>
            <person name="Lorch J.M."/>
        </authorList>
    </citation>
    <scope>NUCLEOTIDE SEQUENCE</scope>
    <source>
        <strain evidence="1">27576-1-I1</strain>
    </source>
</reference>
<dbReference type="Pfam" id="PF04287">
    <property type="entry name" value="DUF446"/>
    <property type="match status" value="1"/>
</dbReference>
<keyword evidence="1" id="KW-0418">Kinase</keyword>